<dbReference type="EMBL" id="JYDW01000002">
    <property type="protein sequence ID" value="KRZ63188.1"/>
    <property type="molecule type" value="Genomic_DNA"/>
</dbReference>
<feature type="compositionally biased region" description="Polar residues" evidence="1">
    <location>
        <begin position="1"/>
        <end position="10"/>
    </location>
</feature>
<evidence type="ECO:0000313" key="2">
    <source>
        <dbReference type="EMBL" id="KRZ63188.1"/>
    </source>
</evidence>
<feature type="region of interest" description="Disordered" evidence="1">
    <location>
        <begin position="1"/>
        <end position="71"/>
    </location>
</feature>
<sequence>LKISSFPATNKQRHTPPPPPKTTTTTTTTRKQASSEEPTYSTPPMAPTRKWGVEGGEKKADRHRLAEQQQQKIREKIQVKVARARSFANRKWEKKMQII</sequence>
<feature type="compositionally biased region" description="Basic and acidic residues" evidence="1">
    <location>
        <begin position="51"/>
        <end position="71"/>
    </location>
</feature>
<accession>A0A0V1LUS6</accession>
<keyword evidence="3" id="KW-1185">Reference proteome</keyword>
<name>A0A0V1LUS6_9BILA</name>
<feature type="non-terminal residue" evidence="2">
    <location>
        <position position="1"/>
    </location>
</feature>
<gene>
    <name evidence="2" type="ORF">T02_10387</name>
</gene>
<dbReference type="AlphaFoldDB" id="A0A0V1LUS6"/>
<evidence type="ECO:0000256" key="1">
    <source>
        <dbReference type="SAM" id="MobiDB-lite"/>
    </source>
</evidence>
<reference evidence="2 3" key="1">
    <citation type="submission" date="2015-05" db="EMBL/GenBank/DDBJ databases">
        <title>Evolution of Trichinella species and genotypes.</title>
        <authorList>
            <person name="Korhonen P.K."/>
            <person name="Edoardo P."/>
            <person name="Giuseppe L.R."/>
            <person name="Gasser R.B."/>
        </authorList>
    </citation>
    <scope>NUCLEOTIDE SEQUENCE [LARGE SCALE GENOMIC DNA]</scope>
    <source>
        <strain evidence="2">ISS10</strain>
    </source>
</reference>
<comment type="caution">
    <text evidence="2">The sequence shown here is derived from an EMBL/GenBank/DDBJ whole genome shotgun (WGS) entry which is preliminary data.</text>
</comment>
<protein>
    <submittedName>
        <fullName evidence="2">Uncharacterized protein</fullName>
    </submittedName>
</protein>
<evidence type="ECO:0000313" key="3">
    <source>
        <dbReference type="Proteomes" id="UP000054721"/>
    </source>
</evidence>
<dbReference type="Proteomes" id="UP000054721">
    <property type="component" value="Unassembled WGS sequence"/>
</dbReference>
<organism evidence="2 3">
    <name type="scientific">Trichinella nativa</name>
    <dbReference type="NCBI Taxonomy" id="6335"/>
    <lineage>
        <taxon>Eukaryota</taxon>
        <taxon>Metazoa</taxon>
        <taxon>Ecdysozoa</taxon>
        <taxon>Nematoda</taxon>
        <taxon>Enoplea</taxon>
        <taxon>Dorylaimia</taxon>
        <taxon>Trichinellida</taxon>
        <taxon>Trichinellidae</taxon>
        <taxon>Trichinella</taxon>
    </lineage>
</organism>
<proteinExistence type="predicted"/>
<feature type="compositionally biased region" description="Polar residues" evidence="1">
    <location>
        <begin position="30"/>
        <end position="42"/>
    </location>
</feature>